<dbReference type="Pfam" id="PF10613">
    <property type="entry name" value="Lig_chan-Glu_bd"/>
    <property type="match status" value="1"/>
</dbReference>
<evidence type="ECO:0000256" key="9">
    <source>
        <dbReference type="ARBA" id="ARBA00023180"/>
    </source>
</evidence>
<dbReference type="GO" id="GO:0015276">
    <property type="term" value="F:ligand-gated monoatomic ion channel activity"/>
    <property type="evidence" value="ECO:0007669"/>
    <property type="project" value="InterPro"/>
</dbReference>
<keyword evidence="8" id="KW-0675">Receptor</keyword>
<keyword evidence="5" id="KW-1133">Transmembrane helix</keyword>
<dbReference type="STRING" id="41427.A0A182JFD8"/>
<comment type="subcellular location">
    <subcellularLocation>
        <location evidence="1">Cell membrane</location>
        <topology evidence="1">Multi-pass membrane protein</topology>
    </subcellularLocation>
</comment>
<evidence type="ECO:0000256" key="2">
    <source>
        <dbReference type="ARBA" id="ARBA00022448"/>
    </source>
</evidence>
<dbReference type="SUPFAM" id="SSF53850">
    <property type="entry name" value="Periplasmic binding protein-like II"/>
    <property type="match status" value="1"/>
</dbReference>
<evidence type="ECO:0000256" key="8">
    <source>
        <dbReference type="ARBA" id="ARBA00023170"/>
    </source>
</evidence>
<evidence type="ECO:0000256" key="6">
    <source>
        <dbReference type="ARBA" id="ARBA00023065"/>
    </source>
</evidence>
<dbReference type="EnsemblMetazoa" id="AATE017047-RA">
    <property type="protein sequence ID" value="AATE017047-PA.1"/>
    <property type="gene ID" value="AATE017047"/>
</dbReference>
<name>A0A182JFD8_ANOAO</name>
<feature type="domain" description="Ionotropic glutamate receptor L-glutamate and glycine-binding" evidence="12">
    <location>
        <begin position="223"/>
        <end position="285"/>
    </location>
</feature>
<keyword evidence="11" id="KW-0407">Ion channel</keyword>
<keyword evidence="6" id="KW-0406">Ion transport</keyword>
<dbReference type="InterPro" id="IPR019594">
    <property type="entry name" value="Glu/Gly-bd"/>
</dbReference>
<evidence type="ECO:0000256" key="4">
    <source>
        <dbReference type="ARBA" id="ARBA00022692"/>
    </source>
</evidence>
<evidence type="ECO:0000256" key="3">
    <source>
        <dbReference type="ARBA" id="ARBA00022475"/>
    </source>
</evidence>
<keyword evidence="2" id="KW-0813">Transport</keyword>
<evidence type="ECO:0000313" key="13">
    <source>
        <dbReference type="EnsemblMetazoa" id="AATE017047-PA.1"/>
    </source>
</evidence>
<dbReference type="AlphaFoldDB" id="A0A182JFD8"/>
<keyword evidence="9" id="KW-0325">Glycoprotein</keyword>
<keyword evidence="4" id="KW-0812">Transmembrane</keyword>
<dbReference type="Gene3D" id="3.40.190.10">
    <property type="entry name" value="Periplasmic binding protein-like II"/>
    <property type="match status" value="1"/>
</dbReference>
<dbReference type="Pfam" id="PF24061">
    <property type="entry name" value="LBD_receptor"/>
    <property type="match status" value="1"/>
</dbReference>
<dbReference type="PANTHER" id="PTHR42643">
    <property type="entry name" value="IONOTROPIC RECEPTOR 20A-RELATED"/>
    <property type="match status" value="1"/>
</dbReference>
<keyword evidence="3" id="KW-1003">Cell membrane</keyword>
<keyword evidence="7" id="KW-0472">Membrane</keyword>
<evidence type="ECO:0000256" key="1">
    <source>
        <dbReference type="ARBA" id="ARBA00004651"/>
    </source>
</evidence>
<dbReference type="InterPro" id="IPR056198">
    <property type="entry name" value="LBD_receptor"/>
</dbReference>
<dbReference type="Gene3D" id="1.10.287.70">
    <property type="match status" value="1"/>
</dbReference>
<evidence type="ECO:0000256" key="5">
    <source>
        <dbReference type="ARBA" id="ARBA00022989"/>
    </source>
</evidence>
<evidence type="ECO:0000256" key="7">
    <source>
        <dbReference type="ARBA" id="ARBA00023136"/>
    </source>
</evidence>
<dbReference type="PANTHER" id="PTHR42643:SF30">
    <property type="entry name" value="IONOTROPIC RECEPTOR 40A-RELATED"/>
    <property type="match status" value="1"/>
</dbReference>
<evidence type="ECO:0000259" key="12">
    <source>
        <dbReference type="SMART" id="SM00918"/>
    </source>
</evidence>
<accession>A0A182JFD8</accession>
<organism evidence="13">
    <name type="scientific">Anopheles atroparvus</name>
    <name type="common">European mosquito</name>
    <dbReference type="NCBI Taxonomy" id="41427"/>
    <lineage>
        <taxon>Eukaryota</taxon>
        <taxon>Metazoa</taxon>
        <taxon>Ecdysozoa</taxon>
        <taxon>Arthropoda</taxon>
        <taxon>Hexapoda</taxon>
        <taxon>Insecta</taxon>
        <taxon>Pterygota</taxon>
        <taxon>Neoptera</taxon>
        <taxon>Endopterygota</taxon>
        <taxon>Diptera</taxon>
        <taxon>Nematocera</taxon>
        <taxon>Culicoidea</taxon>
        <taxon>Culicidae</taxon>
        <taxon>Anophelinae</taxon>
        <taxon>Anopheles</taxon>
    </lineage>
</organism>
<protein>
    <recommendedName>
        <fullName evidence="12">Ionotropic glutamate receptor L-glutamate and glycine-binding domain-containing protein</fullName>
    </recommendedName>
</protein>
<dbReference type="VEuPathDB" id="VectorBase:AATE017047"/>
<dbReference type="SMART" id="SM00918">
    <property type="entry name" value="Lig_chan-Glu_bd"/>
    <property type="match status" value="1"/>
</dbReference>
<dbReference type="GO" id="GO:0005886">
    <property type="term" value="C:plasma membrane"/>
    <property type="evidence" value="ECO:0007669"/>
    <property type="project" value="UniProtKB-SubCell"/>
</dbReference>
<proteinExistence type="predicted"/>
<reference evidence="13" key="1">
    <citation type="submission" date="2022-08" db="UniProtKB">
        <authorList>
            <consortium name="EnsemblMetazoa"/>
        </authorList>
    </citation>
    <scope>IDENTIFICATION</scope>
    <source>
        <strain evidence="13">EBRO</strain>
    </source>
</reference>
<evidence type="ECO:0000256" key="11">
    <source>
        <dbReference type="ARBA" id="ARBA00023303"/>
    </source>
</evidence>
<evidence type="ECO:0000256" key="10">
    <source>
        <dbReference type="ARBA" id="ARBA00023286"/>
    </source>
</evidence>
<keyword evidence="10" id="KW-1071">Ligand-gated ion channel</keyword>
<dbReference type="InterPro" id="IPR052192">
    <property type="entry name" value="Insect_Ionotropic_Sensory_Rcpt"/>
</dbReference>
<sequence length="625" mass="70278">MILWPLVMFCAVWEMPSTQAALEPAEATAATLLPTVVSDILLHYFRHPFQPLQIYQSSRTVEQGDVVGAVVRLLRGQCAVSLGPVPDGATARTRNVLFLDDLAALWQILAEFSSGRNDYSGRYLLVVTGDIDSDTADLPGVFEELWERNIVDVNVLVRCQDATVLVYTYRPYSPSHCGSPSVERVACFDGASRNVRVVNLYPRHRITSFHNCPLQVGTFEVRPYTIFDRKADGSIEVGGFEGDLLQLLAQRLQFRINVTLPPNRMEWGVVGPKGNSTGVMRLLQDGKVDFVIACMAMDVTRNLYLKPGIAHLSSRVVFSVPPGRPYSAFEKLFRPFRRNIWVGLSVYLAGVLLTVGGLSCASPPVRAFVYGDGVRMPLLNALYLLFGGSVLPVPVRNFPRTLFILWLLFTFVIRTVYQGSLYLYLQRSATYPPLATLDEVYRSTLEYHMVSIAMRFFVDKPEIGPRVHFIPPGLNSLASMVAGMSDRYDDRVVLCPLDIVAYHNRFRKRTLGGKPIHVTRDSITRFPVTIYYQPKSLLTNVFDREVRKLDQSGLMHFWVRNYGDYDFQTRQEGGGGDPKKLTNSHLAGAYQIFVVALLLSVLVFVVELVSVRVRSLRIVLDFCIR</sequence>